<accession>A0A0B1TQ47</accession>
<keyword evidence="2" id="KW-1185">Reference proteome</keyword>
<name>A0A0B1TQ47_OESDE</name>
<gene>
    <name evidence="1" type="ORF">OESDEN_02495</name>
</gene>
<dbReference type="EMBL" id="KN549441">
    <property type="protein sequence ID" value="KHJ97525.1"/>
    <property type="molecule type" value="Genomic_DNA"/>
</dbReference>
<protein>
    <submittedName>
        <fullName evidence="1">Uncharacterized protein</fullName>
    </submittedName>
</protein>
<sequence length="66" mass="7345">MEKEEELSNEDVTGSMFTKTLGKRLYGLGNLPGLRTIQYMGLGKRGAISPEMAANLRRFNLGLGRR</sequence>
<organism evidence="1 2">
    <name type="scientific">Oesophagostomum dentatum</name>
    <name type="common">Nodular worm</name>
    <dbReference type="NCBI Taxonomy" id="61180"/>
    <lineage>
        <taxon>Eukaryota</taxon>
        <taxon>Metazoa</taxon>
        <taxon>Ecdysozoa</taxon>
        <taxon>Nematoda</taxon>
        <taxon>Chromadorea</taxon>
        <taxon>Rhabditida</taxon>
        <taxon>Rhabditina</taxon>
        <taxon>Rhabditomorpha</taxon>
        <taxon>Strongyloidea</taxon>
        <taxon>Strongylidae</taxon>
        <taxon>Oesophagostomum</taxon>
    </lineage>
</organism>
<proteinExistence type="predicted"/>
<dbReference type="Proteomes" id="UP000053660">
    <property type="component" value="Unassembled WGS sequence"/>
</dbReference>
<evidence type="ECO:0000313" key="2">
    <source>
        <dbReference type="Proteomes" id="UP000053660"/>
    </source>
</evidence>
<reference evidence="1 2" key="1">
    <citation type="submission" date="2014-03" db="EMBL/GenBank/DDBJ databases">
        <title>Draft genome of the hookworm Oesophagostomum dentatum.</title>
        <authorList>
            <person name="Mitreva M."/>
        </authorList>
    </citation>
    <scope>NUCLEOTIDE SEQUENCE [LARGE SCALE GENOMIC DNA]</scope>
    <source>
        <strain evidence="1 2">OD-Hann</strain>
    </source>
</reference>
<evidence type="ECO:0000313" key="1">
    <source>
        <dbReference type="EMBL" id="KHJ97525.1"/>
    </source>
</evidence>
<dbReference type="AlphaFoldDB" id="A0A0B1TQ47"/>